<dbReference type="AlphaFoldDB" id="A0AAD9M5Q0"/>
<sequence>MSTRRCAPSLRGRPKVDAHKQLGLFLCASAFTCSLFGLSRCSISASCFTVPFHSATRLSRVSVPIGLDHGPSSPVRSGMAGRVAVPIRASCTSRPVQVPKPGCGIGFV</sequence>
<dbReference type="EMBL" id="MU842815">
    <property type="protein sequence ID" value="KAK2034274.1"/>
    <property type="molecule type" value="Genomic_DNA"/>
</dbReference>
<accession>A0AAD9M5Q0</accession>
<dbReference type="Proteomes" id="UP001232148">
    <property type="component" value="Unassembled WGS sequence"/>
</dbReference>
<comment type="caution">
    <text evidence="1">The sequence shown here is derived from an EMBL/GenBank/DDBJ whole genome shotgun (WGS) entry which is preliminary data.</text>
</comment>
<protein>
    <submittedName>
        <fullName evidence="1">Uncharacterized protein</fullName>
    </submittedName>
</protein>
<keyword evidence="2" id="KW-1185">Reference proteome</keyword>
<organism evidence="1 2">
    <name type="scientific">Colletotrichum zoysiae</name>
    <dbReference type="NCBI Taxonomy" id="1216348"/>
    <lineage>
        <taxon>Eukaryota</taxon>
        <taxon>Fungi</taxon>
        <taxon>Dikarya</taxon>
        <taxon>Ascomycota</taxon>
        <taxon>Pezizomycotina</taxon>
        <taxon>Sordariomycetes</taxon>
        <taxon>Hypocreomycetidae</taxon>
        <taxon>Glomerellales</taxon>
        <taxon>Glomerellaceae</taxon>
        <taxon>Colletotrichum</taxon>
        <taxon>Colletotrichum graminicola species complex</taxon>
    </lineage>
</organism>
<name>A0AAD9M5Q0_9PEZI</name>
<gene>
    <name evidence="1" type="ORF">LX32DRAFT_418419</name>
</gene>
<evidence type="ECO:0000313" key="1">
    <source>
        <dbReference type="EMBL" id="KAK2034274.1"/>
    </source>
</evidence>
<reference evidence="1" key="1">
    <citation type="submission" date="2021-06" db="EMBL/GenBank/DDBJ databases">
        <title>Comparative genomics, transcriptomics and evolutionary studies reveal genomic signatures of adaptation to plant cell wall in hemibiotrophic fungi.</title>
        <authorList>
            <consortium name="DOE Joint Genome Institute"/>
            <person name="Baroncelli R."/>
            <person name="Diaz J.F."/>
            <person name="Benocci T."/>
            <person name="Peng M."/>
            <person name="Battaglia E."/>
            <person name="Haridas S."/>
            <person name="Andreopoulos W."/>
            <person name="Labutti K."/>
            <person name="Pangilinan J."/>
            <person name="Floch G.L."/>
            <person name="Makela M.R."/>
            <person name="Henrissat B."/>
            <person name="Grigoriev I.V."/>
            <person name="Crouch J.A."/>
            <person name="De Vries R.P."/>
            <person name="Sukno S.A."/>
            <person name="Thon M.R."/>
        </authorList>
    </citation>
    <scope>NUCLEOTIDE SEQUENCE</scope>
    <source>
        <strain evidence="1">MAFF235873</strain>
    </source>
</reference>
<evidence type="ECO:0000313" key="2">
    <source>
        <dbReference type="Proteomes" id="UP001232148"/>
    </source>
</evidence>
<proteinExistence type="predicted"/>